<dbReference type="PANTHER" id="PTHR40980:SF4">
    <property type="entry name" value="TONB-DEPENDENT RECEPTOR-LIKE BETA-BARREL DOMAIN-CONTAINING PROTEIN"/>
    <property type="match status" value="1"/>
</dbReference>
<proteinExistence type="predicted"/>
<evidence type="ECO:0000313" key="8">
    <source>
        <dbReference type="Proteomes" id="UP000488299"/>
    </source>
</evidence>
<feature type="chain" id="PRO_5029479369" evidence="5">
    <location>
        <begin position="25"/>
        <end position="981"/>
    </location>
</feature>
<feature type="compositionally biased region" description="Gly residues" evidence="4">
    <location>
        <begin position="104"/>
        <end position="115"/>
    </location>
</feature>
<keyword evidence="2" id="KW-0472">Membrane</keyword>
<keyword evidence="8" id="KW-1185">Reference proteome</keyword>
<comment type="caution">
    <text evidence="7">The sequence shown here is derived from an EMBL/GenBank/DDBJ whole genome shotgun (WGS) entry which is preliminary data.</text>
</comment>
<dbReference type="EMBL" id="WELI01000001">
    <property type="protein sequence ID" value="KAB7733131.1"/>
    <property type="molecule type" value="Genomic_DNA"/>
</dbReference>
<feature type="compositionally biased region" description="Gly residues" evidence="4">
    <location>
        <begin position="955"/>
        <end position="981"/>
    </location>
</feature>
<evidence type="ECO:0000256" key="4">
    <source>
        <dbReference type="SAM" id="MobiDB-lite"/>
    </source>
</evidence>
<evidence type="ECO:0000256" key="1">
    <source>
        <dbReference type="ARBA" id="ARBA00004442"/>
    </source>
</evidence>
<name>A0A7J5U654_9BACT</name>
<evidence type="ECO:0000256" key="3">
    <source>
        <dbReference type="ARBA" id="ARBA00023237"/>
    </source>
</evidence>
<gene>
    <name evidence="7" type="ORF">F5984_04120</name>
</gene>
<dbReference type="InterPro" id="IPR036942">
    <property type="entry name" value="Beta-barrel_TonB_sf"/>
</dbReference>
<reference evidence="7 8" key="1">
    <citation type="submission" date="2019-10" db="EMBL/GenBank/DDBJ databases">
        <title>Rudanella paleaurantiibacter sp. nov., isolated from sludge.</title>
        <authorList>
            <person name="Xu S.Q."/>
        </authorList>
    </citation>
    <scope>NUCLEOTIDE SEQUENCE [LARGE SCALE GENOMIC DNA]</scope>
    <source>
        <strain evidence="7 8">HX-22-17</strain>
    </source>
</reference>
<dbReference type="SUPFAM" id="SSF49464">
    <property type="entry name" value="Carboxypeptidase regulatory domain-like"/>
    <property type="match status" value="1"/>
</dbReference>
<sequence length="981" mass="104903">MAAKFMKIEFLAFLLTGSTTLALAQSTPATPPDSSTRRSAIMGAVRDSLPASTAARPDTTRPVPGTVPSTVTANPDSAAQPGAARPGQPGGPGTGAPRQRPAGGAPGGAPGGMFPGMGAQTPPPVIPGTSSDNANRGNVKITGIILDSTSRQPVEFASIALIDPATNKPIDGTAADEKGRFTINRAVVGEYNVLISFIGYQNKTIPSVRIGRRGDDLNLGVIYLRSETRTLKEVTVTGQAALIEEKVDRLVFNAEKDVTSKGGDATDVMRKVPLLSVDLDGNVSLRGSSNVRVLINNKPSTIVASSVADALKQIPADMIKTVEVITSPSAKYDAEGTAGIINIITKKNTLQGATLNLDTGVGNRGANLALNGSLRTGKMGFNLGGFGRANYNVKGAFDNTQRTVTAAGVSSTRQIANTLNQGAFGQYNLSWDYDINKYSALTASVRFGLRNNTTTQDNLRTETQLPTSTSLLIGIRDVLTRDNSNTVDANIDYTRTFEKPQKEFSISGQFSRNTRENNFTADILNNVDLQTIISRQRNINPSYNQESTIQIDYQTPLASNQLIEFGGKGIMRQVNSRFSFLTSTAPNLDNFQSSQAGNTLDYNQDIAATYLSYTYQSKTKYTIKVGSRYEYTFINARFNNEAQGGNLSDIPDYSNLVPSINISKSLKGGKTIKLAYNRRIQRPGIQFLNPNINAANPLNITQGNPNLRPEMNDNFEFSGSTYIKAVYINGSVFARFSNSAITNVTTSTLVQTGFDVLNPVYQTALFTTYQNIGTENAYGLNLFGNATLFSKWQIGGGIDSYVAYLKGQVPSGPTGGTGGTVEATNSGLVISGRLFTNLTLKNGWGIQGFSFARGRQVQLQGYQGGFMFYSLGAKKDFKNKRGSIGIAGENFFNNPFRVRSQSETPGAFSRNSVTSLYNSGVRMTFSYRLGKMSFDQPQGRRRRGVNNDDVKEGEGGGGEGGGQQGGGAPAGGGARRGGGPR</sequence>
<dbReference type="Pfam" id="PF14905">
    <property type="entry name" value="OMP_b-brl_3"/>
    <property type="match status" value="1"/>
</dbReference>
<evidence type="ECO:0000256" key="2">
    <source>
        <dbReference type="ARBA" id="ARBA00023136"/>
    </source>
</evidence>
<organism evidence="7 8">
    <name type="scientific">Rudanella paleaurantiibacter</name>
    <dbReference type="NCBI Taxonomy" id="2614655"/>
    <lineage>
        <taxon>Bacteria</taxon>
        <taxon>Pseudomonadati</taxon>
        <taxon>Bacteroidota</taxon>
        <taxon>Cytophagia</taxon>
        <taxon>Cytophagales</taxon>
        <taxon>Cytophagaceae</taxon>
        <taxon>Rudanella</taxon>
    </lineage>
</organism>
<feature type="signal peptide" evidence="5">
    <location>
        <begin position="1"/>
        <end position="24"/>
    </location>
</feature>
<dbReference type="GO" id="GO:0009279">
    <property type="term" value="C:cell outer membrane"/>
    <property type="evidence" value="ECO:0007669"/>
    <property type="project" value="UniProtKB-SubCell"/>
</dbReference>
<feature type="region of interest" description="Disordered" evidence="4">
    <location>
        <begin position="47"/>
        <end position="134"/>
    </location>
</feature>
<keyword evidence="7" id="KW-0675">Receptor</keyword>
<dbReference type="Gene3D" id="2.40.170.20">
    <property type="entry name" value="TonB-dependent receptor, beta-barrel domain"/>
    <property type="match status" value="1"/>
</dbReference>
<protein>
    <submittedName>
        <fullName evidence="7">TonB-dependent receptor</fullName>
    </submittedName>
</protein>
<evidence type="ECO:0000313" key="7">
    <source>
        <dbReference type="EMBL" id="KAB7733131.1"/>
    </source>
</evidence>
<dbReference type="Pfam" id="PF13620">
    <property type="entry name" value="CarboxypepD_reg"/>
    <property type="match status" value="1"/>
</dbReference>
<feature type="region of interest" description="Disordered" evidence="4">
    <location>
        <begin position="932"/>
        <end position="981"/>
    </location>
</feature>
<feature type="compositionally biased region" description="Polar residues" evidence="4">
    <location>
        <begin position="67"/>
        <end position="77"/>
    </location>
</feature>
<keyword evidence="3" id="KW-0998">Cell outer membrane</keyword>
<dbReference type="Gene3D" id="2.170.130.10">
    <property type="entry name" value="TonB-dependent receptor, plug domain"/>
    <property type="match status" value="1"/>
</dbReference>
<keyword evidence="5" id="KW-0732">Signal</keyword>
<dbReference type="Gene3D" id="2.60.40.1120">
    <property type="entry name" value="Carboxypeptidase-like, regulatory domain"/>
    <property type="match status" value="1"/>
</dbReference>
<feature type="domain" description="Outer membrane protein beta-barrel" evidence="6">
    <location>
        <begin position="495"/>
        <end position="927"/>
    </location>
</feature>
<dbReference type="InterPro" id="IPR008969">
    <property type="entry name" value="CarboxyPept-like_regulatory"/>
</dbReference>
<evidence type="ECO:0000259" key="6">
    <source>
        <dbReference type="Pfam" id="PF14905"/>
    </source>
</evidence>
<feature type="compositionally biased region" description="Low complexity" evidence="4">
    <location>
        <begin position="78"/>
        <end position="87"/>
    </location>
</feature>
<dbReference type="InterPro" id="IPR037066">
    <property type="entry name" value="Plug_dom_sf"/>
</dbReference>
<dbReference type="SUPFAM" id="SSF56935">
    <property type="entry name" value="Porins"/>
    <property type="match status" value="1"/>
</dbReference>
<dbReference type="AlphaFoldDB" id="A0A7J5U654"/>
<dbReference type="Proteomes" id="UP000488299">
    <property type="component" value="Unassembled WGS sequence"/>
</dbReference>
<comment type="subcellular location">
    <subcellularLocation>
        <location evidence="1">Cell outer membrane</location>
    </subcellularLocation>
</comment>
<dbReference type="PANTHER" id="PTHR40980">
    <property type="entry name" value="PLUG DOMAIN-CONTAINING PROTEIN"/>
    <property type="match status" value="1"/>
</dbReference>
<evidence type="ECO:0000256" key="5">
    <source>
        <dbReference type="SAM" id="SignalP"/>
    </source>
</evidence>
<dbReference type="InterPro" id="IPR041700">
    <property type="entry name" value="OMP_b-brl_3"/>
</dbReference>
<feature type="compositionally biased region" description="Basic and acidic residues" evidence="4">
    <location>
        <begin position="945"/>
        <end position="954"/>
    </location>
</feature>
<accession>A0A7J5U654</accession>